<evidence type="ECO:0000256" key="1">
    <source>
        <dbReference type="SAM" id="Phobius"/>
    </source>
</evidence>
<evidence type="ECO:0000313" key="2">
    <source>
        <dbReference type="EMBL" id="KAK8062227.1"/>
    </source>
</evidence>
<feature type="transmembrane region" description="Helical" evidence="1">
    <location>
        <begin position="20"/>
        <end position="45"/>
    </location>
</feature>
<protein>
    <submittedName>
        <fullName evidence="2">Uncharacterized protein</fullName>
    </submittedName>
</protein>
<sequence length="359" mass="37656">MVLPQKPAGSELYVLSTPIRLLTIGGSLLATILTLLFLLFSGTLIRSLGAREHLLGILDVLLLDRLLDRLEGLGRELIHGHLVHPRLDVALPLLLERDIGPHPLRVLRHARLALADVVLEGRDTAQDLDQGLNPLIDRRPLFLSLFLRRLLPAAGAEDQLRLVPGLGVLERQDAAPEVLALVVAAAEEALDQVEVVDDLGVAPVLALLDVEEGLLVAQGAVPLGDLDVPELLLGVLVAPVAVGGRGVELGCVFDLLLVDLLGVLVGLLGLGTGGLEGVALAPVAAAVDFFLPLGVSAGVGLLFLEGLPVSSSSDARFLLGGASDSFFTFFFSRPSWSSTGRFLFGDSGAGTSSRGMVSI</sequence>
<evidence type="ECO:0000313" key="3">
    <source>
        <dbReference type="Proteomes" id="UP001433268"/>
    </source>
</evidence>
<organism evidence="2 3">
    <name type="scientific">Apiospora hydei</name>
    <dbReference type="NCBI Taxonomy" id="1337664"/>
    <lineage>
        <taxon>Eukaryota</taxon>
        <taxon>Fungi</taxon>
        <taxon>Dikarya</taxon>
        <taxon>Ascomycota</taxon>
        <taxon>Pezizomycotina</taxon>
        <taxon>Sordariomycetes</taxon>
        <taxon>Xylariomycetidae</taxon>
        <taxon>Amphisphaeriales</taxon>
        <taxon>Apiosporaceae</taxon>
        <taxon>Apiospora</taxon>
    </lineage>
</organism>
<dbReference type="EMBL" id="JAQQWN010000010">
    <property type="protein sequence ID" value="KAK8062227.1"/>
    <property type="molecule type" value="Genomic_DNA"/>
</dbReference>
<keyword evidence="1" id="KW-0812">Transmembrane</keyword>
<keyword evidence="1" id="KW-0472">Membrane</keyword>
<keyword evidence="1" id="KW-1133">Transmembrane helix</keyword>
<gene>
    <name evidence="2" type="ORF">PG997_014324</name>
</gene>
<dbReference type="Proteomes" id="UP001433268">
    <property type="component" value="Unassembled WGS sequence"/>
</dbReference>
<name>A0ABR1UU52_9PEZI</name>
<dbReference type="GeneID" id="92051698"/>
<dbReference type="RefSeq" id="XP_066660826.1">
    <property type="nucleotide sequence ID" value="XM_066818638.1"/>
</dbReference>
<accession>A0ABR1UU52</accession>
<comment type="caution">
    <text evidence="2">The sequence shown here is derived from an EMBL/GenBank/DDBJ whole genome shotgun (WGS) entry which is preliminary data.</text>
</comment>
<keyword evidence="3" id="KW-1185">Reference proteome</keyword>
<reference evidence="2 3" key="1">
    <citation type="submission" date="2023-01" db="EMBL/GenBank/DDBJ databases">
        <title>Analysis of 21 Apiospora genomes using comparative genomics revels a genus with tremendous synthesis potential of carbohydrate active enzymes and secondary metabolites.</title>
        <authorList>
            <person name="Sorensen T."/>
        </authorList>
    </citation>
    <scope>NUCLEOTIDE SEQUENCE [LARGE SCALE GENOMIC DNA]</scope>
    <source>
        <strain evidence="2 3">CBS 114990</strain>
    </source>
</reference>
<proteinExistence type="predicted"/>